<gene>
    <name evidence="1" type="ORF">WJ0W_000427</name>
</gene>
<keyword evidence="2" id="KW-1185">Reference proteome</keyword>
<protein>
    <submittedName>
        <fullName evidence="1">Uncharacterized protein</fullName>
    </submittedName>
</protein>
<dbReference type="Proteomes" id="UP001154322">
    <property type="component" value="Unassembled WGS sequence"/>
</dbReference>
<evidence type="ECO:0000313" key="2">
    <source>
        <dbReference type="Proteomes" id="UP001154322"/>
    </source>
</evidence>
<sequence length="58" mass="6239">MRQVHCLVETRQDNLGKSLQPSRHNNANAEAMGDPAACSRLGRCPAACCCRAASRSPK</sequence>
<evidence type="ECO:0000313" key="1">
    <source>
        <dbReference type="EMBL" id="CAH8243201.1"/>
    </source>
</evidence>
<organism evidence="1 2">
    <name type="scientific">Paenibacillus melissococcoides</name>
    <dbReference type="NCBI Taxonomy" id="2912268"/>
    <lineage>
        <taxon>Bacteria</taxon>
        <taxon>Bacillati</taxon>
        <taxon>Bacillota</taxon>
        <taxon>Bacilli</taxon>
        <taxon>Bacillales</taxon>
        <taxon>Paenibacillaceae</taxon>
        <taxon>Paenibacillus</taxon>
    </lineage>
</organism>
<accession>A0ABM9FVL2</accession>
<proteinExistence type="predicted"/>
<dbReference type="EMBL" id="CALYLO010000001">
    <property type="protein sequence ID" value="CAH8243201.1"/>
    <property type="molecule type" value="Genomic_DNA"/>
</dbReference>
<comment type="caution">
    <text evidence="1">The sequence shown here is derived from an EMBL/GenBank/DDBJ whole genome shotgun (WGS) entry which is preliminary data.</text>
</comment>
<name>A0ABM9FVL2_9BACL</name>
<reference evidence="1" key="1">
    <citation type="submission" date="2022-06" db="EMBL/GenBank/DDBJ databases">
        <authorList>
            <person name="Dietemann V."/>
            <person name="Ory F."/>
            <person name="Dainat B."/>
            <person name="Oberhansli S."/>
        </authorList>
    </citation>
    <scope>NUCLEOTIDE SEQUENCE</scope>
    <source>
        <strain evidence="1">Ena-SAMPLE-TAB-26-04-2022-14:26:32:270-5432</strain>
    </source>
</reference>